<evidence type="ECO:0000256" key="1">
    <source>
        <dbReference type="SAM" id="MobiDB-lite"/>
    </source>
</evidence>
<evidence type="ECO:0000259" key="2">
    <source>
        <dbReference type="Pfam" id="PF18596"/>
    </source>
</evidence>
<feature type="compositionally biased region" description="Basic residues" evidence="1">
    <location>
        <begin position="346"/>
        <end position="355"/>
    </location>
</feature>
<dbReference type="EMBL" id="ML996284">
    <property type="protein sequence ID" value="KAF2728355.1"/>
    <property type="molecule type" value="Genomic_DNA"/>
</dbReference>
<feature type="compositionally biased region" description="Low complexity" evidence="1">
    <location>
        <begin position="233"/>
        <end position="246"/>
    </location>
</feature>
<accession>A0A9P4UXP2</accession>
<dbReference type="Pfam" id="PF18596">
    <property type="entry name" value="Sld7_C"/>
    <property type="match status" value="1"/>
</dbReference>
<feature type="domain" description="Sld7 C-terminal" evidence="2">
    <location>
        <begin position="325"/>
        <end position="424"/>
    </location>
</feature>
<proteinExistence type="predicted"/>
<evidence type="ECO:0000313" key="3">
    <source>
        <dbReference type="EMBL" id="KAF2728355.1"/>
    </source>
</evidence>
<dbReference type="InterPro" id="IPR041260">
    <property type="entry name" value="Sld7_C"/>
</dbReference>
<feature type="compositionally biased region" description="Low complexity" evidence="1">
    <location>
        <begin position="275"/>
        <end position="292"/>
    </location>
</feature>
<dbReference type="Proteomes" id="UP000799444">
    <property type="component" value="Unassembled WGS sequence"/>
</dbReference>
<dbReference type="OrthoDB" id="4205424at2759"/>
<sequence length="493" mass="53299">MTDVWTGDILLHGDAVIKDICLTQTVASNTPFPAGPLRFLSTVDTARVPIYLATGSSLDVWTTCEDTEQWFGSILLSKAAAASNPELGQPWWACARSQSPVGILTQVVALDEAATDPRVTQILFYGTIAPPTGDALPTPPSSSPDQSHTHPQHLPELRVHALPLSSHLLFQTASVSPAPNANSSRLQPDAHFIPHQSRPAPVAPSSPKRKRDIFDKAAQLRKKARGKGGGGVSAAAARANDAAPAYTRRRSLSIDTNAAPPSDIRPVSANGTHTRPPSRALSRSPSISSDARPSSRKGLLDVHNRRSGLSHVATAPLQPEEPTVETRNKEALSKVVMSAMRMHGLQQRRKNKSRRGSSTNHADRETLREETAEDIAKDEEYKLLYHQTYKGAALALRRHMSSKPLHSQPDLLRDVVEKLLAIFLVDPLSESLSKAHSTLLSTPGHERKEYFPGSSHSHASPFDAPSGKRVPSKMSQHHVHTGSPSSKKASIGD</sequence>
<reference evidence="3" key="1">
    <citation type="journal article" date="2020" name="Stud. Mycol.">
        <title>101 Dothideomycetes genomes: a test case for predicting lifestyles and emergence of pathogens.</title>
        <authorList>
            <person name="Haridas S."/>
            <person name="Albert R."/>
            <person name="Binder M."/>
            <person name="Bloem J."/>
            <person name="Labutti K."/>
            <person name="Salamov A."/>
            <person name="Andreopoulos B."/>
            <person name="Baker S."/>
            <person name="Barry K."/>
            <person name="Bills G."/>
            <person name="Bluhm B."/>
            <person name="Cannon C."/>
            <person name="Castanera R."/>
            <person name="Culley D."/>
            <person name="Daum C."/>
            <person name="Ezra D."/>
            <person name="Gonzalez J."/>
            <person name="Henrissat B."/>
            <person name="Kuo A."/>
            <person name="Liang C."/>
            <person name="Lipzen A."/>
            <person name="Lutzoni F."/>
            <person name="Magnuson J."/>
            <person name="Mondo S."/>
            <person name="Nolan M."/>
            <person name="Ohm R."/>
            <person name="Pangilinan J."/>
            <person name="Park H.-J."/>
            <person name="Ramirez L."/>
            <person name="Alfaro M."/>
            <person name="Sun H."/>
            <person name="Tritt A."/>
            <person name="Yoshinaga Y."/>
            <person name="Zwiers L.-H."/>
            <person name="Turgeon B."/>
            <person name="Goodwin S."/>
            <person name="Spatafora J."/>
            <person name="Crous P."/>
            <person name="Grigoriev I."/>
        </authorList>
    </citation>
    <scope>NUCLEOTIDE SEQUENCE</scope>
    <source>
        <strain evidence="3">CBS 125425</strain>
    </source>
</reference>
<feature type="region of interest" description="Disordered" evidence="1">
    <location>
        <begin position="343"/>
        <end position="371"/>
    </location>
</feature>
<feature type="region of interest" description="Disordered" evidence="1">
    <location>
        <begin position="133"/>
        <end position="152"/>
    </location>
</feature>
<organism evidence="3 4">
    <name type="scientific">Polyplosphaeria fusca</name>
    <dbReference type="NCBI Taxonomy" id="682080"/>
    <lineage>
        <taxon>Eukaryota</taxon>
        <taxon>Fungi</taxon>
        <taxon>Dikarya</taxon>
        <taxon>Ascomycota</taxon>
        <taxon>Pezizomycotina</taxon>
        <taxon>Dothideomycetes</taxon>
        <taxon>Pleosporomycetidae</taxon>
        <taxon>Pleosporales</taxon>
        <taxon>Tetraplosphaeriaceae</taxon>
        <taxon>Polyplosphaeria</taxon>
    </lineage>
</organism>
<dbReference type="AlphaFoldDB" id="A0A9P4UXP2"/>
<feature type="region of interest" description="Disordered" evidence="1">
    <location>
        <begin position="439"/>
        <end position="493"/>
    </location>
</feature>
<protein>
    <recommendedName>
        <fullName evidence="2">Sld7 C-terminal domain-containing protein</fullName>
    </recommendedName>
</protein>
<gene>
    <name evidence="3" type="ORF">EJ04DRAFT_556830</name>
</gene>
<feature type="compositionally biased region" description="Low complexity" evidence="1">
    <location>
        <begin position="175"/>
        <end position="184"/>
    </location>
</feature>
<comment type="caution">
    <text evidence="3">The sequence shown here is derived from an EMBL/GenBank/DDBJ whole genome shotgun (WGS) entry which is preliminary data.</text>
</comment>
<evidence type="ECO:0000313" key="4">
    <source>
        <dbReference type="Proteomes" id="UP000799444"/>
    </source>
</evidence>
<keyword evidence="4" id="KW-1185">Reference proteome</keyword>
<name>A0A9P4UXP2_9PLEO</name>
<feature type="region of interest" description="Disordered" evidence="1">
    <location>
        <begin position="175"/>
        <end position="328"/>
    </location>
</feature>
<feature type="compositionally biased region" description="Basic and acidic residues" evidence="1">
    <location>
        <begin position="361"/>
        <end position="371"/>
    </location>
</feature>
<feature type="compositionally biased region" description="Polar residues" evidence="1">
    <location>
        <begin position="482"/>
        <end position="493"/>
    </location>
</feature>